<dbReference type="InterPro" id="IPR038763">
    <property type="entry name" value="DHH_sf"/>
</dbReference>
<evidence type="ECO:0000313" key="3">
    <source>
        <dbReference type="EMBL" id="EMA67548.1"/>
    </source>
</evidence>
<dbReference type="PATRIC" id="fig|1230454.4.peg.1511"/>
<dbReference type="CDD" id="cd04487">
    <property type="entry name" value="RecJ_OBF2_like"/>
    <property type="match status" value="1"/>
</dbReference>
<dbReference type="GO" id="GO:0004386">
    <property type="term" value="F:helicase activity"/>
    <property type="evidence" value="ECO:0007669"/>
    <property type="project" value="UniProtKB-KW"/>
</dbReference>
<dbReference type="EMBL" id="AOJI01000022">
    <property type="protein sequence ID" value="EMA67548.1"/>
    <property type="molecule type" value="Genomic_DNA"/>
</dbReference>
<dbReference type="InterPro" id="IPR004365">
    <property type="entry name" value="NA-bd_OB_tRNA"/>
</dbReference>
<dbReference type="SUPFAM" id="SSF50249">
    <property type="entry name" value="Nucleic acid-binding proteins"/>
    <property type="match status" value="2"/>
</dbReference>
<dbReference type="Gene3D" id="2.40.50.140">
    <property type="entry name" value="Nucleic acid-binding proteins"/>
    <property type="match status" value="2"/>
</dbReference>
<accession>M0PCH2</accession>
<comment type="caution">
    <text evidence="3">The sequence shown here is derived from an EMBL/GenBank/DDBJ whole genome shotgun (WGS) entry which is preliminary data.</text>
</comment>
<dbReference type="PROSITE" id="PS50126">
    <property type="entry name" value="S1"/>
    <property type="match status" value="1"/>
</dbReference>
<keyword evidence="3" id="KW-0378">Hydrolase</keyword>
<gene>
    <name evidence="3" type="ORF">C461_07474</name>
</gene>
<feature type="region of interest" description="Disordered" evidence="1">
    <location>
        <begin position="120"/>
        <end position="231"/>
    </location>
</feature>
<feature type="compositionally biased region" description="Acidic residues" evidence="1">
    <location>
        <begin position="127"/>
        <end position="156"/>
    </location>
</feature>
<dbReference type="SUPFAM" id="SSF64182">
    <property type="entry name" value="DHH phosphoesterases"/>
    <property type="match status" value="1"/>
</dbReference>
<organism evidence="3 4">
    <name type="scientific">Halorubrum aidingense JCM 13560</name>
    <dbReference type="NCBI Taxonomy" id="1230454"/>
    <lineage>
        <taxon>Archaea</taxon>
        <taxon>Methanobacteriati</taxon>
        <taxon>Methanobacteriota</taxon>
        <taxon>Stenosarchaea group</taxon>
        <taxon>Halobacteria</taxon>
        <taxon>Halobacteriales</taxon>
        <taxon>Haloferacaceae</taxon>
        <taxon>Halorubrum</taxon>
    </lineage>
</organism>
<dbReference type="SMART" id="SM00316">
    <property type="entry name" value="S1"/>
    <property type="match status" value="1"/>
</dbReference>
<proteinExistence type="predicted"/>
<keyword evidence="3" id="KW-0067">ATP-binding</keyword>
<dbReference type="GO" id="GO:0003676">
    <property type="term" value="F:nucleic acid binding"/>
    <property type="evidence" value="ECO:0007669"/>
    <property type="project" value="InterPro"/>
</dbReference>
<dbReference type="RefSeq" id="WP_008000010.1">
    <property type="nucleotide sequence ID" value="NZ_AOJI01000022.1"/>
</dbReference>
<keyword evidence="3" id="KW-0547">Nucleotide-binding</keyword>
<reference evidence="3 4" key="1">
    <citation type="journal article" date="2014" name="PLoS Genet.">
        <title>Phylogenetically driven sequencing of extremely halophilic archaea reveals strategies for static and dynamic osmo-response.</title>
        <authorList>
            <person name="Becker E.A."/>
            <person name="Seitzer P.M."/>
            <person name="Tritt A."/>
            <person name="Larsen D."/>
            <person name="Krusor M."/>
            <person name="Yao A.I."/>
            <person name="Wu D."/>
            <person name="Madern D."/>
            <person name="Eisen J.A."/>
            <person name="Darling A.E."/>
            <person name="Facciotti M.T."/>
        </authorList>
    </citation>
    <scope>NUCLEOTIDE SEQUENCE [LARGE SCALE GENOMIC DNA]</scope>
    <source>
        <strain evidence="3 4">JCM 13560</strain>
    </source>
</reference>
<feature type="compositionally biased region" description="Acidic residues" evidence="1">
    <location>
        <begin position="165"/>
        <end position="225"/>
    </location>
</feature>
<keyword evidence="3" id="KW-0347">Helicase</keyword>
<dbReference type="Pfam" id="PF00575">
    <property type="entry name" value="S1"/>
    <property type="match status" value="1"/>
</dbReference>
<dbReference type="InterPro" id="IPR012340">
    <property type="entry name" value="NA-bd_OB-fold"/>
</dbReference>
<dbReference type="Pfam" id="PF01336">
    <property type="entry name" value="tRNA_anti-codon"/>
    <property type="match status" value="1"/>
</dbReference>
<name>M0PCH2_9EURY</name>
<evidence type="ECO:0000259" key="2">
    <source>
        <dbReference type="PROSITE" id="PS50126"/>
    </source>
</evidence>
<protein>
    <submittedName>
        <fullName evidence="3">Nucleic acid binding OB-fold tRNA/helicase-type</fullName>
    </submittedName>
</protein>
<feature type="domain" description="S1 motif" evidence="2">
    <location>
        <begin position="40"/>
        <end position="107"/>
    </location>
</feature>
<evidence type="ECO:0000313" key="4">
    <source>
        <dbReference type="Proteomes" id="UP000011575"/>
    </source>
</evidence>
<dbReference type="Proteomes" id="UP000011575">
    <property type="component" value="Unassembled WGS sequence"/>
</dbReference>
<dbReference type="InterPro" id="IPR003029">
    <property type="entry name" value="S1_domain"/>
</dbReference>
<dbReference type="OrthoDB" id="60224at2157"/>
<dbReference type="STRING" id="1230454.C461_07474"/>
<dbReference type="AlphaFoldDB" id="M0PCH2"/>
<sequence length="726" mass="78184">MGSCIICGADVGGDGRICDPHQEDVVFDFRGDSPNQLVPSRFYRGIVDGYADFGVFIDLAPGVTGLLHRSELDRRLDSLDWEPGDEVFVQVKGVRDNGNIDLAWSIRQADREFRGVLVQDGDSEHLPEEDDADDESSDESTTDDDTDEVEAEENGERDDSGSSDVDADESEDAASPDVDESQDAATDDEDDEDDGEDAAAADAADESADEADEADEADADGEDDLADGRERVDIGTLADAVGDEVRIDGEVVSVRQTGGPTVFEVRDETGVVDVAAFVEPGVRAYPTAEIGDVVRIDGEVESHRGDVQVESEALVLLDGADADAVRRRLAEALTDEARPEGLQPLAGDETVAKLADGLLDAAEAIRRAVLESRPIVVRHPATADGYVAGAAVERAVLPLIRDEHAKSDAEYHYFTRRPLDDPVYDMDAATNDATRMLQDRDRHDEKLPLFLLVGTGSTTESADGIDLLSVYGVDAVVVDAAVADPETRDAVDTLVSPDIESIDADLSTGALVASLASAVNDEVREDLRHLPAVSYWADTPDRYVDLARDAGYDVERVAELREAIALEAYYQSYQDKRELVADLLFEDGGNLAAHVSEQFREKLETEVETATANIVTEAVDGVEFGVLDTDGYTHRYDFPPTPLLLDDLHRRNADGEAYATVGIGTDELYVRTTADVSIRDVADRAAELAPAADVTTAGLREGKIEFLSGERDAVEDAIVAAVAEAF</sequence>
<keyword evidence="4" id="KW-1185">Reference proteome</keyword>
<evidence type="ECO:0000256" key="1">
    <source>
        <dbReference type="SAM" id="MobiDB-lite"/>
    </source>
</evidence>